<dbReference type="PANTHER" id="PTHR23155:SF1232">
    <property type="entry name" value="OS09G0270700 PROTEIN"/>
    <property type="match status" value="1"/>
</dbReference>
<dbReference type="InterPro" id="IPR002182">
    <property type="entry name" value="NB-ARC"/>
</dbReference>
<dbReference type="AlphaFoldDB" id="A0AAV9CVE4"/>
<comment type="caution">
    <text evidence="6">The sequence shown here is derived from an EMBL/GenBank/DDBJ whole genome shotgun (WGS) entry which is preliminary data.</text>
</comment>
<dbReference type="InterPro" id="IPR036388">
    <property type="entry name" value="WH-like_DNA-bd_sf"/>
</dbReference>
<dbReference type="InterPro" id="IPR042197">
    <property type="entry name" value="Apaf_helical"/>
</dbReference>
<dbReference type="GO" id="GO:0009626">
    <property type="term" value="P:plant-type hypersensitive response"/>
    <property type="evidence" value="ECO:0007669"/>
    <property type="project" value="UniProtKB-ARBA"/>
</dbReference>
<evidence type="ECO:0000259" key="4">
    <source>
        <dbReference type="Pfam" id="PF23559"/>
    </source>
</evidence>
<keyword evidence="7" id="KW-1185">Reference proteome</keyword>
<dbReference type="SUPFAM" id="SSF52540">
    <property type="entry name" value="P-loop containing nucleoside triphosphate hydrolases"/>
    <property type="match status" value="1"/>
</dbReference>
<dbReference type="GO" id="GO:0042742">
    <property type="term" value="P:defense response to bacterium"/>
    <property type="evidence" value="ECO:0007669"/>
    <property type="project" value="UniProtKB-ARBA"/>
</dbReference>
<reference evidence="6" key="2">
    <citation type="submission" date="2023-06" db="EMBL/GenBank/DDBJ databases">
        <authorList>
            <person name="Ma L."/>
            <person name="Liu K.-W."/>
            <person name="Li Z."/>
            <person name="Hsiao Y.-Y."/>
            <person name="Qi Y."/>
            <person name="Fu T."/>
            <person name="Tang G."/>
            <person name="Zhang D."/>
            <person name="Sun W.-H."/>
            <person name="Liu D.-K."/>
            <person name="Li Y."/>
            <person name="Chen G.-Z."/>
            <person name="Liu X.-D."/>
            <person name="Liao X.-Y."/>
            <person name="Jiang Y.-T."/>
            <person name="Yu X."/>
            <person name="Hao Y."/>
            <person name="Huang J."/>
            <person name="Zhao X.-W."/>
            <person name="Ke S."/>
            <person name="Chen Y.-Y."/>
            <person name="Wu W.-L."/>
            <person name="Hsu J.-L."/>
            <person name="Lin Y.-F."/>
            <person name="Huang M.-D."/>
            <person name="Li C.-Y."/>
            <person name="Huang L."/>
            <person name="Wang Z.-W."/>
            <person name="Zhao X."/>
            <person name="Zhong W.-Y."/>
            <person name="Peng D.-H."/>
            <person name="Ahmad S."/>
            <person name="Lan S."/>
            <person name="Zhang J.-S."/>
            <person name="Tsai W.-C."/>
            <person name="Van De Peer Y."/>
            <person name="Liu Z.-J."/>
        </authorList>
    </citation>
    <scope>NUCLEOTIDE SEQUENCE</scope>
    <source>
        <strain evidence="6">CP</strain>
        <tissue evidence="6">Leaves</tissue>
    </source>
</reference>
<dbReference type="Pfam" id="PF23559">
    <property type="entry name" value="WHD_DRP"/>
    <property type="match status" value="1"/>
</dbReference>
<dbReference type="GO" id="GO:0043531">
    <property type="term" value="F:ADP binding"/>
    <property type="evidence" value="ECO:0007669"/>
    <property type="project" value="InterPro"/>
</dbReference>
<dbReference type="GO" id="GO:0002758">
    <property type="term" value="P:innate immune response-activating signaling pathway"/>
    <property type="evidence" value="ECO:0007669"/>
    <property type="project" value="UniProtKB-ARBA"/>
</dbReference>
<dbReference type="FunFam" id="1.10.10.10:FF:000322">
    <property type="entry name" value="Probable disease resistance protein At1g63360"/>
    <property type="match status" value="1"/>
</dbReference>
<dbReference type="Pfam" id="PF00931">
    <property type="entry name" value="NB-ARC"/>
    <property type="match status" value="1"/>
</dbReference>
<organism evidence="6 7">
    <name type="scientific">Acorus calamus</name>
    <name type="common">Sweet flag</name>
    <dbReference type="NCBI Taxonomy" id="4465"/>
    <lineage>
        <taxon>Eukaryota</taxon>
        <taxon>Viridiplantae</taxon>
        <taxon>Streptophyta</taxon>
        <taxon>Embryophyta</taxon>
        <taxon>Tracheophyta</taxon>
        <taxon>Spermatophyta</taxon>
        <taxon>Magnoliopsida</taxon>
        <taxon>Liliopsida</taxon>
        <taxon>Acoraceae</taxon>
        <taxon>Acorus</taxon>
    </lineage>
</organism>
<feature type="domain" description="NB-ARC" evidence="3">
    <location>
        <begin position="6"/>
        <end position="99"/>
    </location>
</feature>
<keyword evidence="2" id="KW-0611">Plant defense</keyword>
<dbReference type="Gene3D" id="3.80.10.10">
    <property type="entry name" value="Ribonuclease Inhibitor"/>
    <property type="match status" value="1"/>
</dbReference>
<evidence type="ECO:0000256" key="1">
    <source>
        <dbReference type="ARBA" id="ARBA00022737"/>
    </source>
</evidence>
<proteinExistence type="predicted"/>
<dbReference type="PRINTS" id="PR00364">
    <property type="entry name" value="DISEASERSIST"/>
</dbReference>
<dbReference type="InterPro" id="IPR058922">
    <property type="entry name" value="WHD_DRP"/>
</dbReference>
<evidence type="ECO:0000259" key="3">
    <source>
        <dbReference type="Pfam" id="PF00931"/>
    </source>
</evidence>
<dbReference type="InterPro" id="IPR032675">
    <property type="entry name" value="LRR_dom_sf"/>
</dbReference>
<feature type="domain" description="Disease resistance protein winged helix" evidence="4">
    <location>
        <begin position="186"/>
        <end position="255"/>
    </location>
</feature>
<evidence type="ECO:0000313" key="6">
    <source>
        <dbReference type="EMBL" id="KAK1292323.1"/>
    </source>
</evidence>
<dbReference type="PANTHER" id="PTHR23155">
    <property type="entry name" value="DISEASE RESISTANCE PROTEIN RP"/>
    <property type="match status" value="1"/>
</dbReference>
<evidence type="ECO:0000313" key="7">
    <source>
        <dbReference type="Proteomes" id="UP001180020"/>
    </source>
</evidence>
<feature type="domain" description="Disease resistance R13L4/SHOC-2-like LRR" evidence="5">
    <location>
        <begin position="297"/>
        <end position="620"/>
    </location>
</feature>
<reference evidence="6" key="1">
    <citation type="journal article" date="2023" name="Nat. Commun.">
        <title>Diploid and tetraploid genomes of Acorus and the evolution of monocots.</title>
        <authorList>
            <person name="Ma L."/>
            <person name="Liu K.W."/>
            <person name="Li Z."/>
            <person name="Hsiao Y.Y."/>
            <person name="Qi Y."/>
            <person name="Fu T."/>
            <person name="Tang G.D."/>
            <person name="Zhang D."/>
            <person name="Sun W.H."/>
            <person name="Liu D.K."/>
            <person name="Li Y."/>
            <person name="Chen G.Z."/>
            <person name="Liu X.D."/>
            <person name="Liao X.Y."/>
            <person name="Jiang Y.T."/>
            <person name="Yu X."/>
            <person name="Hao Y."/>
            <person name="Huang J."/>
            <person name="Zhao X.W."/>
            <person name="Ke S."/>
            <person name="Chen Y.Y."/>
            <person name="Wu W.L."/>
            <person name="Hsu J.L."/>
            <person name="Lin Y.F."/>
            <person name="Huang M.D."/>
            <person name="Li C.Y."/>
            <person name="Huang L."/>
            <person name="Wang Z.W."/>
            <person name="Zhao X."/>
            <person name="Zhong W.Y."/>
            <person name="Peng D.H."/>
            <person name="Ahmad S."/>
            <person name="Lan S."/>
            <person name="Zhang J.S."/>
            <person name="Tsai W.C."/>
            <person name="Van de Peer Y."/>
            <person name="Liu Z.J."/>
        </authorList>
    </citation>
    <scope>NUCLEOTIDE SEQUENCE</scope>
    <source>
        <strain evidence="6">CP</strain>
    </source>
</reference>
<name>A0AAV9CVE4_ACOCL</name>
<sequence length="663" mass="76521">MLPQGIDAMDKRRLVQILHQHLQLKRYLIVFDDVWNNNVWEEIQGAFPDNTHGSIIIFTTRNRDTATSLASRDRIFRIQRLNHREAWTLFSSIAFRGDDKVKLDQELEEAAIAIVEKCEGLPLAIVTIASVMYSKERSAAEWNNVVHGLNWMFDNQKLEKLSNILMLSFYDLPYYLKNCFLYCSAFPEYYSIKRKRIIRLWVAEGFVEESEGMTMEEIAEEYLKELVQRSMLVAQAHDCGRVKQFRMHDVVRNIAVSISKKQNFFMMLESRTTAKARRLSVIKANNFIQKGLGDMTHLRSLLVFEMDDFFSRSLIAKSALRFRLLRVLDLQNAPIQGIPDAVGDLFNLRYLSLRGTKVRMLPKSLASLQNLLTLDLKFSSIEELPSLRKLQNLRHLFLISSVEDGIWVPMKSNPREIWASKDLQTLEGIMSSKEIVRQVGNLTQLRSLSILEVKESDAPELCASISKMTFLTHLKVQAKSKGVGSLKMEPLHYLPFFLQKLILRGNLKSLPRWCGSLPSLRVLSLRSSGLREDPLRSLQQLPVLEYLVLHKAYDGKKLCFQVNSFPSLKKLSLIELSQLNQVTMKKGAMQSLRSLSLVRCGELETLPQGIESLTKLEHLYLEDMPEDLLERMREGEDHQKIKDIDSVMHCSKRDDKVKMEYFT</sequence>
<dbReference type="Proteomes" id="UP001180020">
    <property type="component" value="Unassembled WGS sequence"/>
</dbReference>
<dbReference type="Gene3D" id="3.40.50.300">
    <property type="entry name" value="P-loop containing nucleotide triphosphate hydrolases"/>
    <property type="match status" value="1"/>
</dbReference>
<evidence type="ECO:0000256" key="2">
    <source>
        <dbReference type="ARBA" id="ARBA00022821"/>
    </source>
</evidence>
<dbReference type="PROSITE" id="PS51450">
    <property type="entry name" value="LRR"/>
    <property type="match status" value="1"/>
</dbReference>
<dbReference type="Pfam" id="PF23598">
    <property type="entry name" value="LRR_14"/>
    <property type="match status" value="1"/>
</dbReference>
<evidence type="ECO:0000259" key="5">
    <source>
        <dbReference type="Pfam" id="PF23598"/>
    </source>
</evidence>
<dbReference type="SUPFAM" id="SSF52058">
    <property type="entry name" value="L domain-like"/>
    <property type="match status" value="1"/>
</dbReference>
<dbReference type="InterPro" id="IPR027417">
    <property type="entry name" value="P-loop_NTPase"/>
</dbReference>
<protein>
    <submittedName>
        <fullName evidence="6">Disease resistance protein RPM1</fullName>
    </submittedName>
</protein>
<dbReference type="InterPro" id="IPR001611">
    <property type="entry name" value="Leu-rich_rpt"/>
</dbReference>
<keyword evidence="1" id="KW-0677">Repeat</keyword>
<accession>A0AAV9CVE4</accession>
<dbReference type="InterPro" id="IPR044974">
    <property type="entry name" value="Disease_R_plants"/>
</dbReference>
<dbReference type="InterPro" id="IPR055414">
    <property type="entry name" value="LRR_R13L4/SHOC2-like"/>
</dbReference>
<dbReference type="EMBL" id="JAUJYO010000017">
    <property type="protein sequence ID" value="KAK1292323.1"/>
    <property type="molecule type" value="Genomic_DNA"/>
</dbReference>
<gene>
    <name evidence="6" type="primary">RPM1</name>
    <name evidence="6" type="ORF">QJS10_CPB17g00386</name>
</gene>
<dbReference type="Gene3D" id="1.10.10.10">
    <property type="entry name" value="Winged helix-like DNA-binding domain superfamily/Winged helix DNA-binding domain"/>
    <property type="match status" value="1"/>
</dbReference>
<dbReference type="Gene3D" id="1.10.8.430">
    <property type="entry name" value="Helical domain of apoptotic protease-activating factors"/>
    <property type="match status" value="1"/>
</dbReference>